<evidence type="ECO:0000256" key="3">
    <source>
        <dbReference type="ARBA" id="ARBA00022833"/>
    </source>
</evidence>
<dbReference type="Pfam" id="PF08240">
    <property type="entry name" value="ADH_N"/>
    <property type="match status" value="1"/>
</dbReference>
<evidence type="ECO:0000259" key="5">
    <source>
        <dbReference type="Pfam" id="PF08240"/>
    </source>
</evidence>
<keyword evidence="3" id="KW-0862">Zinc</keyword>
<dbReference type="InterPro" id="IPR002328">
    <property type="entry name" value="ADH_Zn_CS"/>
</dbReference>
<dbReference type="PANTHER" id="PTHR42813:SF7">
    <property type="entry name" value="ALCOHOL DEHYDROGENASE (ZN-DEPENDENT)-RELATED"/>
    <property type="match status" value="1"/>
</dbReference>
<comment type="cofactor">
    <cofactor evidence="1">
        <name>Zn(2+)</name>
        <dbReference type="ChEBI" id="CHEBI:29105"/>
    </cofactor>
</comment>
<dbReference type="InterPro" id="IPR011032">
    <property type="entry name" value="GroES-like_sf"/>
</dbReference>
<proteinExistence type="predicted"/>
<dbReference type="Proteomes" id="UP000025947">
    <property type="component" value="Unassembled WGS sequence"/>
</dbReference>
<evidence type="ECO:0000256" key="2">
    <source>
        <dbReference type="ARBA" id="ARBA00022723"/>
    </source>
</evidence>
<evidence type="ECO:0000256" key="1">
    <source>
        <dbReference type="ARBA" id="ARBA00001947"/>
    </source>
</evidence>
<dbReference type="InterPro" id="IPR013154">
    <property type="entry name" value="ADH-like_N"/>
</dbReference>
<dbReference type="PROSITE" id="PS00059">
    <property type="entry name" value="ADH_ZINC"/>
    <property type="match status" value="1"/>
</dbReference>
<dbReference type="PANTHER" id="PTHR42813">
    <property type="entry name" value="ZINC-TYPE ALCOHOL DEHYDROGENASE-LIKE"/>
    <property type="match status" value="1"/>
</dbReference>
<dbReference type="AlphaFoldDB" id="A0A051TW11"/>
<dbReference type="GO" id="GO:0016491">
    <property type="term" value="F:oxidoreductase activity"/>
    <property type="evidence" value="ECO:0007669"/>
    <property type="project" value="UniProtKB-KW"/>
</dbReference>
<dbReference type="GO" id="GO:0008270">
    <property type="term" value="F:zinc ion binding"/>
    <property type="evidence" value="ECO:0007669"/>
    <property type="project" value="InterPro"/>
</dbReference>
<dbReference type="Gene3D" id="3.40.50.720">
    <property type="entry name" value="NAD(P)-binding Rossmann-like Domain"/>
    <property type="match status" value="1"/>
</dbReference>
<keyword evidence="4" id="KW-0560">Oxidoreductase</keyword>
<dbReference type="RefSeq" id="WP_044486268.1">
    <property type="nucleotide sequence ID" value="NZ_KK328284.1"/>
</dbReference>
<evidence type="ECO:0000313" key="6">
    <source>
        <dbReference type="EMBL" id="KBZ60848.1"/>
    </source>
</evidence>
<dbReference type="PATRIC" id="fig|1324261.3.peg.3841"/>
<sequence>MKSLMFVGSRQLRFDEVDAPTIVDAADALVRPLAATTCDLDHEVIAGKTPFSNVGPFPLGHECVGTVVEVGPECATVAVGDIVGVAWHIACGACAQCKLGHPARCLHHGDAQYGLPVNGFWGGTFSELIRVPYADYNLAPLPTGIDPVHLASIGDNLALGWETVMPTITGIADPQIAVFGGTRSIGLYCVDVAVHCAGARTVYYDDDGERMAIAEKLGAEVHDINGKREKDFHLAVDASADPDRLRKALLSVVPEGHVNSVGIYFQDLALPMLQLYLRGVHFHNGKGHARPNMTPTLDAVAAGILHPELITSGTYNWGEIPEVLTSRDAGTKPVFVLDD</sequence>
<comment type="caution">
    <text evidence="6">The sequence shown here is derived from an EMBL/GenBank/DDBJ whole genome shotgun (WGS) entry which is preliminary data.</text>
</comment>
<reference evidence="6 7" key="1">
    <citation type="submission" date="2014-04" db="EMBL/GenBank/DDBJ databases">
        <title>The Genome Sequence of Mycobacterium tuberculosis TKK-01-0051.</title>
        <authorList>
            <consortium name="The Broad Institute Genomics Platform"/>
            <consortium name="The Broad Institute Genome Sequencing Center for Infectious Disease"/>
            <person name="Earl A.M."/>
            <person name="Cohen K."/>
            <person name="Pym A."/>
            <person name="Bishai W."/>
            <person name="Maharaj K."/>
            <person name="Desjardins C."/>
            <person name="Abeel T."/>
            <person name="Young S."/>
            <person name="Zeng Q."/>
            <person name="Gargeya S."/>
            <person name="Abouelleil A."/>
            <person name="Alvarado L."/>
            <person name="Chapman S.B."/>
            <person name="Gainer-Dewar J."/>
            <person name="Goldberg J."/>
            <person name="Griggs A."/>
            <person name="Gujja S."/>
            <person name="Hansen M."/>
            <person name="Howarth C."/>
            <person name="Imamovic A."/>
            <person name="Larimer J."/>
            <person name="Murphy C."/>
            <person name="Naylor J."/>
            <person name="Pearson M."/>
            <person name="Poon T.W."/>
            <person name="Priest M."/>
            <person name="Roberts A."/>
            <person name="Saif S."/>
            <person name="Shea T."/>
            <person name="Sykes S."/>
            <person name="Wortman J."/>
            <person name="Nusbaum C."/>
            <person name="Birren B."/>
        </authorList>
    </citation>
    <scope>NUCLEOTIDE SEQUENCE [LARGE SCALE GENOMIC DNA]</scope>
    <source>
        <strain evidence="6 7">TKK-01-0051</strain>
    </source>
</reference>
<accession>A0A051TW11</accession>
<dbReference type="SUPFAM" id="SSF50129">
    <property type="entry name" value="GroES-like"/>
    <property type="match status" value="1"/>
</dbReference>
<protein>
    <recommendedName>
        <fullName evidence="5">Alcohol dehydrogenase-like N-terminal domain-containing protein</fullName>
    </recommendedName>
</protein>
<organism evidence="6 7">
    <name type="scientific">Mycobacterium [tuberculosis] TKK-01-0051</name>
    <dbReference type="NCBI Taxonomy" id="1324261"/>
    <lineage>
        <taxon>Bacteria</taxon>
        <taxon>Bacillati</taxon>
        <taxon>Actinomycetota</taxon>
        <taxon>Actinomycetes</taxon>
        <taxon>Mycobacteriales</taxon>
        <taxon>Mycobacteriaceae</taxon>
        <taxon>Mycobacterium</taxon>
        <taxon>Mycobacterium avium complex (MAC)</taxon>
    </lineage>
</organism>
<gene>
    <name evidence="6" type="ORF">K875_03799</name>
</gene>
<keyword evidence="2" id="KW-0479">Metal-binding</keyword>
<dbReference type="SUPFAM" id="SSF51735">
    <property type="entry name" value="NAD(P)-binding Rossmann-fold domains"/>
    <property type="match status" value="1"/>
</dbReference>
<dbReference type="EMBL" id="JLXW01000010">
    <property type="protein sequence ID" value="KBZ60848.1"/>
    <property type="molecule type" value="Genomic_DNA"/>
</dbReference>
<keyword evidence="7" id="KW-1185">Reference proteome</keyword>
<dbReference type="InterPro" id="IPR036291">
    <property type="entry name" value="NAD(P)-bd_dom_sf"/>
</dbReference>
<feature type="domain" description="Alcohol dehydrogenase-like N-terminal" evidence="5">
    <location>
        <begin position="26"/>
        <end position="142"/>
    </location>
</feature>
<evidence type="ECO:0000313" key="7">
    <source>
        <dbReference type="Proteomes" id="UP000025947"/>
    </source>
</evidence>
<dbReference type="HOGENOM" id="CLU_026673_11_3_11"/>
<evidence type="ECO:0000256" key="4">
    <source>
        <dbReference type="ARBA" id="ARBA00023002"/>
    </source>
</evidence>
<name>A0A051TW11_9MYCO</name>
<dbReference type="Gene3D" id="3.90.180.10">
    <property type="entry name" value="Medium-chain alcohol dehydrogenases, catalytic domain"/>
    <property type="match status" value="1"/>
</dbReference>